<feature type="binding site" evidence="18">
    <location>
        <position position="86"/>
    </location>
    <ligand>
        <name>Ca(2+)</name>
        <dbReference type="ChEBI" id="CHEBI:29108"/>
        <label>1</label>
    </ligand>
</feature>
<comment type="cofactor">
    <cofactor evidence="18 21">
        <name>heme b</name>
        <dbReference type="ChEBI" id="CHEBI:60344"/>
    </cofactor>
    <text evidence="18 21">Binds 1 heme b (iron(II)-protoporphyrin IX) group per subunit.</text>
</comment>
<organism evidence="23 24">
    <name type="scientific">Sorghum bicolor</name>
    <name type="common">Sorghum</name>
    <name type="synonym">Sorghum vulgare</name>
    <dbReference type="NCBI Taxonomy" id="4558"/>
    <lineage>
        <taxon>Eukaryota</taxon>
        <taxon>Viridiplantae</taxon>
        <taxon>Streptophyta</taxon>
        <taxon>Embryophyta</taxon>
        <taxon>Tracheophyta</taxon>
        <taxon>Spermatophyta</taxon>
        <taxon>Magnoliopsida</taxon>
        <taxon>Liliopsida</taxon>
        <taxon>Poales</taxon>
        <taxon>Poaceae</taxon>
        <taxon>PACMAD clade</taxon>
        <taxon>Panicoideae</taxon>
        <taxon>Andropogonodae</taxon>
        <taxon>Andropogoneae</taxon>
        <taxon>Sorghinae</taxon>
        <taxon>Sorghum</taxon>
    </lineage>
</organism>
<keyword evidence="9 18" id="KW-0479">Metal-binding</keyword>
<evidence type="ECO:0000256" key="8">
    <source>
        <dbReference type="ARBA" id="ARBA00022617"/>
    </source>
</evidence>
<evidence type="ECO:0000256" key="12">
    <source>
        <dbReference type="ARBA" id="ARBA00023004"/>
    </source>
</evidence>
<dbReference type="Pfam" id="PF00141">
    <property type="entry name" value="peroxidase"/>
    <property type="match status" value="1"/>
</dbReference>
<feature type="binding site" evidence="17">
    <location>
        <position position="179"/>
    </location>
    <ligand>
        <name>substrate</name>
    </ligand>
</feature>
<dbReference type="InterPro" id="IPR010255">
    <property type="entry name" value="Haem_peroxidase_sf"/>
</dbReference>
<dbReference type="EC" id="1.11.1.7" evidence="5 21"/>
<feature type="binding site" evidence="18">
    <location>
        <position position="104"/>
    </location>
    <ligand>
        <name>Ca(2+)</name>
        <dbReference type="ChEBI" id="CHEBI:29108"/>
        <label>1</label>
    </ligand>
</feature>
<evidence type="ECO:0000313" key="23">
    <source>
        <dbReference type="EMBL" id="KAG0516818.1"/>
    </source>
</evidence>
<dbReference type="PROSITE" id="PS00435">
    <property type="entry name" value="PEROXIDASE_1"/>
    <property type="match status" value="1"/>
</dbReference>
<dbReference type="GO" id="GO:0006979">
    <property type="term" value="P:response to oxidative stress"/>
    <property type="evidence" value="ECO:0007669"/>
    <property type="project" value="UniProtKB-UniRule"/>
</dbReference>
<evidence type="ECO:0000256" key="19">
    <source>
        <dbReference type="PIRSR" id="PIRSR600823-4"/>
    </source>
</evidence>
<comment type="caution">
    <text evidence="23">The sequence shown here is derived from an EMBL/GenBank/DDBJ whole genome shotgun (WGS) entry which is preliminary data.</text>
</comment>
<dbReference type="Proteomes" id="UP000807115">
    <property type="component" value="Chromosome 9"/>
</dbReference>
<feature type="disulfide bond" evidence="20">
    <location>
        <begin position="137"/>
        <end position="334"/>
    </location>
</feature>
<evidence type="ECO:0000259" key="22">
    <source>
        <dbReference type="PROSITE" id="PS50873"/>
    </source>
</evidence>
<evidence type="ECO:0000256" key="13">
    <source>
        <dbReference type="ARBA" id="ARBA00023157"/>
    </source>
</evidence>
<dbReference type="GO" id="GO:0140825">
    <property type="term" value="F:lactoperoxidase activity"/>
    <property type="evidence" value="ECO:0007669"/>
    <property type="project" value="UniProtKB-EC"/>
</dbReference>
<evidence type="ECO:0000256" key="11">
    <source>
        <dbReference type="ARBA" id="ARBA00023002"/>
    </source>
</evidence>
<proteinExistence type="inferred from homology"/>
<dbReference type="GO" id="GO:0020037">
    <property type="term" value="F:heme binding"/>
    <property type="evidence" value="ECO:0007669"/>
    <property type="project" value="UniProtKB-UniRule"/>
</dbReference>
<keyword evidence="13 20" id="KW-1015">Disulfide bond</keyword>
<dbReference type="PANTHER" id="PTHR31517:SF84">
    <property type="entry name" value="PEROXIDASE"/>
    <property type="match status" value="1"/>
</dbReference>
<evidence type="ECO:0000256" key="10">
    <source>
        <dbReference type="ARBA" id="ARBA00022837"/>
    </source>
</evidence>
<evidence type="ECO:0000256" key="14">
    <source>
        <dbReference type="ARBA" id="ARBA00023180"/>
    </source>
</evidence>
<comment type="similarity">
    <text evidence="4">Belongs to the peroxidase family. Ascorbate peroxidase subfamily.</text>
</comment>
<dbReference type="InterPro" id="IPR019793">
    <property type="entry name" value="Peroxidases_heam-ligand_BS"/>
</dbReference>
<comment type="cofactor">
    <cofactor evidence="18 21">
        <name>Ca(2+)</name>
        <dbReference type="ChEBI" id="CHEBI:29108"/>
    </cofactor>
    <text evidence="18 21">Binds 2 calcium ions per subunit.</text>
</comment>
<gene>
    <name evidence="23" type="ORF">BDA96_09G035600</name>
</gene>
<feature type="disulfide bond" evidence="20">
    <location>
        <begin position="47"/>
        <end position="131"/>
    </location>
</feature>
<feature type="binding site" evidence="18">
    <location>
        <position position="258"/>
    </location>
    <ligand>
        <name>Ca(2+)</name>
        <dbReference type="ChEBI" id="CHEBI:29108"/>
        <label>2</label>
    </ligand>
</feature>
<dbReference type="GO" id="GO:0042744">
    <property type="term" value="P:hydrogen peroxide catabolic process"/>
    <property type="evidence" value="ECO:0007669"/>
    <property type="project" value="UniProtKB-KW"/>
</dbReference>
<dbReference type="OrthoDB" id="2113341at2759"/>
<protein>
    <recommendedName>
        <fullName evidence="5 21">Peroxidase</fullName>
        <ecNumber evidence="5 21">1.11.1.7</ecNumber>
    </recommendedName>
</protein>
<evidence type="ECO:0000256" key="20">
    <source>
        <dbReference type="PIRSR" id="PIRSR600823-5"/>
    </source>
</evidence>
<keyword evidence="8 21" id="KW-0349">Heme</keyword>
<evidence type="ECO:0000256" key="1">
    <source>
        <dbReference type="ARBA" id="ARBA00000189"/>
    </source>
</evidence>
<feature type="site" description="Transition state stabilizer" evidence="19">
    <location>
        <position position="74"/>
    </location>
</feature>
<feature type="domain" description="Plant heme peroxidase family profile" evidence="22">
    <location>
        <begin position="37"/>
        <end position="338"/>
    </location>
</feature>
<evidence type="ECO:0000256" key="4">
    <source>
        <dbReference type="ARBA" id="ARBA00006873"/>
    </source>
</evidence>
<dbReference type="PRINTS" id="PR00461">
    <property type="entry name" value="PLPEROXIDASE"/>
</dbReference>
<evidence type="ECO:0000256" key="15">
    <source>
        <dbReference type="ARBA" id="ARBA00023324"/>
    </source>
</evidence>
<comment type="catalytic activity">
    <reaction evidence="1 21">
        <text>2 a phenolic donor + H2O2 = 2 a phenolic radical donor + 2 H2O</text>
        <dbReference type="Rhea" id="RHEA:56136"/>
        <dbReference type="ChEBI" id="CHEBI:15377"/>
        <dbReference type="ChEBI" id="CHEBI:16240"/>
        <dbReference type="ChEBI" id="CHEBI:139520"/>
        <dbReference type="ChEBI" id="CHEBI:139521"/>
        <dbReference type="EC" id="1.11.1.7"/>
    </reaction>
</comment>
<dbReference type="PRINTS" id="PR00458">
    <property type="entry name" value="PEROXIDASE"/>
</dbReference>
<dbReference type="OMA" id="VRLKCNK"/>
<feature type="disulfide bond" evidence="20">
    <location>
        <begin position="216"/>
        <end position="244"/>
    </location>
</feature>
<evidence type="ECO:0000256" key="17">
    <source>
        <dbReference type="PIRSR" id="PIRSR600823-2"/>
    </source>
</evidence>
<dbReference type="FunFam" id="1.10.520.10:FF:000008">
    <property type="entry name" value="Peroxidase"/>
    <property type="match status" value="1"/>
</dbReference>
<dbReference type="CDD" id="cd00693">
    <property type="entry name" value="secretory_peroxidase"/>
    <property type="match status" value="1"/>
</dbReference>
<keyword evidence="14" id="KW-0325">Glycoprotein</keyword>
<reference evidence="23" key="1">
    <citation type="journal article" date="2019" name="BMC Genomics">
        <title>A new reference genome for Sorghum bicolor reveals high levels of sequence similarity between sweet and grain genotypes: implications for the genetics of sugar metabolism.</title>
        <authorList>
            <person name="Cooper E.A."/>
            <person name="Brenton Z.W."/>
            <person name="Flinn B.S."/>
            <person name="Jenkins J."/>
            <person name="Shu S."/>
            <person name="Flowers D."/>
            <person name="Luo F."/>
            <person name="Wang Y."/>
            <person name="Xia P."/>
            <person name="Barry K."/>
            <person name="Daum C."/>
            <person name="Lipzen A."/>
            <person name="Yoshinaga Y."/>
            <person name="Schmutz J."/>
            <person name="Saski C."/>
            <person name="Vermerris W."/>
            <person name="Kresovich S."/>
        </authorList>
    </citation>
    <scope>NUCLEOTIDE SEQUENCE</scope>
</reference>
<evidence type="ECO:0000256" key="21">
    <source>
        <dbReference type="RuleBase" id="RU362060"/>
    </source>
</evidence>
<dbReference type="Gene3D" id="1.10.420.10">
    <property type="entry name" value="Peroxidase, domain 2"/>
    <property type="match status" value="1"/>
</dbReference>
<feature type="active site" description="Proton acceptor" evidence="16">
    <location>
        <position position="78"/>
    </location>
</feature>
<dbReference type="InterPro" id="IPR000823">
    <property type="entry name" value="Peroxidase_pln"/>
</dbReference>
<evidence type="ECO:0000256" key="5">
    <source>
        <dbReference type="ARBA" id="ARBA00012313"/>
    </source>
</evidence>
<dbReference type="GO" id="GO:0005576">
    <property type="term" value="C:extracellular region"/>
    <property type="evidence" value="ECO:0007669"/>
    <property type="project" value="UniProtKB-SubCell"/>
</dbReference>
<feature type="binding site" description="axial binding residue" evidence="18">
    <location>
        <position position="209"/>
    </location>
    <ligand>
        <name>heme b</name>
        <dbReference type="ChEBI" id="CHEBI:60344"/>
    </ligand>
    <ligandPart>
        <name>Fe</name>
        <dbReference type="ChEBI" id="CHEBI:18248"/>
    </ligandPart>
</feature>
<feature type="binding site" evidence="18">
    <location>
        <position position="82"/>
    </location>
    <ligand>
        <name>Ca(2+)</name>
        <dbReference type="ChEBI" id="CHEBI:29108"/>
        <label>1</label>
    </ligand>
</feature>
<reference evidence="23" key="2">
    <citation type="submission" date="2020-10" db="EMBL/GenBank/DDBJ databases">
        <authorList>
            <person name="Cooper E.A."/>
            <person name="Brenton Z.W."/>
            <person name="Flinn B.S."/>
            <person name="Jenkins J."/>
            <person name="Shu S."/>
            <person name="Flowers D."/>
            <person name="Luo F."/>
            <person name="Wang Y."/>
            <person name="Xia P."/>
            <person name="Barry K."/>
            <person name="Daum C."/>
            <person name="Lipzen A."/>
            <person name="Yoshinaga Y."/>
            <person name="Schmutz J."/>
            <person name="Saski C."/>
            <person name="Vermerris W."/>
            <person name="Kresovich S."/>
        </authorList>
    </citation>
    <scope>NUCLEOTIDE SEQUENCE</scope>
</reference>
<evidence type="ECO:0000256" key="6">
    <source>
        <dbReference type="ARBA" id="ARBA00022525"/>
    </source>
</evidence>
<evidence type="ECO:0000256" key="3">
    <source>
        <dbReference type="ARBA" id="ARBA00004613"/>
    </source>
</evidence>
<feature type="binding site" evidence="18">
    <location>
        <position position="79"/>
    </location>
    <ligand>
        <name>Ca(2+)</name>
        <dbReference type="ChEBI" id="CHEBI:29108"/>
        <label>1</label>
    </ligand>
</feature>
<dbReference type="KEGG" id="sbi:8068192"/>
<dbReference type="PROSITE" id="PS50873">
    <property type="entry name" value="PEROXIDASE_4"/>
    <property type="match status" value="1"/>
</dbReference>
<keyword evidence="12 18" id="KW-0408">Iron</keyword>
<dbReference type="PANTHER" id="PTHR31517">
    <property type="match status" value="1"/>
</dbReference>
<feature type="binding site" evidence="18">
    <location>
        <position position="261"/>
    </location>
    <ligand>
        <name>Ca(2+)</name>
        <dbReference type="ChEBI" id="CHEBI:29108"/>
        <label>2</label>
    </ligand>
</feature>
<evidence type="ECO:0000256" key="7">
    <source>
        <dbReference type="ARBA" id="ARBA00022559"/>
    </source>
</evidence>
<comment type="similarity">
    <text evidence="21">Belongs to the peroxidase family. Classical plant (class III) peroxidase subfamily.</text>
</comment>
<dbReference type="InterPro" id="IPR019794">
    <property type="entry name" value="Peroxidases_AS"/>
</dbReference>
<comment type="function">
    <text evidence="2">Removal of H(2)O(2), oxidation of toxic reductants, biosynthesis and degradation of lignin, suberization, auxin catabolism, response to environmental stresses such as wounding, pathogen attack and oxidative stress. These functions might be dependent on each isozyme/isoform in each plant tissue.</text>
</comment>
<dbReference type="InterPro" id="IPR002016">
    <property type="entry name" value="Haem_peroxidase"/>
</dbReference>
<dbReference type="PROSITE" id="PS51257">
    <property type="entry name" value="PROKAR_LIPOPROTEIN"/>
    <property type="match status" value="1"/>
</dbReference>
<keyword evidence="10 18" id="KW-0106">Calcium</keyword>
<feature type="binding site" evidence="18">
    <location>
        <position position="88"/>
    </location>
    <ligand>
        <name>Ca(2+)</name>
        <dbReference type="ChEBI" id="CHEBI:29108"/>
        <label>1</label>
    </ligand>
</feature>
<evidence type="ECO:0000313" key="24">
    <source>
        <dbReference type="Proteomes" id="UP000807115"/>
    </source>
</evidence>
<dbReference type="SUPFAM" id="SSF48113">
    <property type="entry name" value="Heme-dependent peroxidases"/>
    <property type="match status" value="1"/>
</dbReference>
<feature type="binding site" evidence="18">
    <location>
        <position position="84"/>
    </location>
    <ligand>
        <name>Ca(2+)</name>
        <dbReference type="ChEBI" id="CHEBI:29108"/>
        <label>1</label>
    </ligand>
</feature>
<dbReference type="FunFam" id="1.10.420.10:FF:000006">
    <property type="entry name" value="Peroxidase"/>
    <property type="match status" value="1"/>
</dbReference>
<accession>A0A921Q814</accession>
<evidence type="ECO:0000256" key="9">
    <source>
        <dbReference type="ARBA" id="ARBA00022723"/>
    </source>
</evidence>
<evidence type="ECO:0000256" key="16">
    <source>
        <dbReference type="PIRSR" id="PIRSR600823-1"/>
    </source>
</evidence>
<evidence type="ECO:0000256" key="2">
    <source>
        <dbReference type="ARBA" id="ARBA00002322"/>
    </source>
</evidence>
<feature type="binding site" evidence="18">
    <location>
        <position position="266"/>
    </location>
    <ligand>
        <name>Ca(2+)</name>
        <dbReference type="ChEBI" id="CHEBI:29108"/>
        <label>2</label>
    </ligand>
</feature>
<dbReference type="Gene3D" id="1.10.520.10">
    <property type="match status" value="1"/>
</dbReference>
<dbReference type="EMBL" id="CM027688">
    <property type="protein sequence ID" value="KAG0516818.1"/>
    <property type="molecule type" value="Genomic_DNA"/>
</dbReference>
<keyword evidence="6 21" id="KW-0964">Secreted</keyword>
<evidence type="ECO:0000256" key="18">
    <source>
        <dbReference type="PIRSR" id="PIRSR600823-3"/>
    </source>
</evidence>
<comment type="subcellular location">
    <subcellularLocation>
        <location evidence="3 21">Secreted</location>
    </subcellularLocation>
</comment>
<dbReference type="InterPro" id="IPR033905">
    <property type="entry name" value="Secretory_peroxidase"/>
</dbReference>
<sequence>MSAGTRADEVVVQVRQLVVVVAVAVMATSCFSSSEAQLQVGYYNATCPAAESLIETIVHAAVRKDAGNGPGLIRLFFHDCFVRGCDASVLLDDPTGTPGNRTVEKTSQPNFPSLRGFSVINRAKRVVERRCPGTVSCADIVAFAARDAARIMGGIRFAMPSGRLDGRVSNASEATANLPPASFNLTQLLARFASKNLTADDLVTLSGAHSIGRSHCSSFANTRLYPQLDATLNVTLAARLRAKCPAAPGGKDRVVDLDFRTPLQLDNQYYSNVATHEVVFGSDQALGDRNDTAALVALYAANRKIWSQKFAAAMVKMGSIEVLTGPPGEVRLKCNKVN</sequence>
<keyword evidence="11 21" id="KW-0560">Oxidoreductase</keyword>
<dbReference type="GO" id="GO:0046872">
    <property type="term" value="F:metal ion binding"/>
    <property type="evidence" value="ECO:0007669"/>
    <property type="project" value="UniProtKB-UniRule"/>
</dbReference>
<dbReference type="AlphaFoldDB" id="A0A921Q814"/>
<dbReference type="Gramene" id="EES18974">
    <property type="protein sequence ID" value="EES18974"/>
    <property type="gene ID" value="SORBI_3009G033400"/>
</dbReference>
<name>A0A921Q814_SORBI</name>
<feature type="disulfide bond" evidence="20">
    <location>
        <begin position="80"/>
        <end position="85"/>
    </location>
</feature>
<keyword evidence="15 21" id="KW-0376">Hydrogen peroxide</keyword>
<keyword evidence="7 21" id="KW-0575">Peroxidase</keyword>
<dbReference type="PROSITE" id="PS00436">
    <property type="entry name" value="PEROXIDASE_2"/>
    <property type="match status" value="1"/>
</dbReference>